<evidence type="ECO:0000313" key="4">
    <source>
        <dbReference type="Proteomes" id="UP000245768"/>
    </source>
</evidence>
<gene>
    <name evidence="3" type="ORF">FA10DRAFT_304397</name>
</gene>
<feature type="transmembrane region" description="Helical" evidence="2">
    <location>
        <begin position="410"/>
        <end position="432"/>
    </location>
</feature>
<dbReference type="AlphaFoldDB" id="A0A316YFS2"/>
<organism evidence="3 4">
    <name type="scientific">Acaromyces ingoldii</name>
    <dbReference type="NCBI Taxonomy" id="215250"/>
    <lineage>
        <taxon>Eukaryota</taxon>
        <taxon>Fungi</taxon>
        <taxon>Dikarya</taxon>
        <taxon>Basidiomycota</taxon>
        <taxon>Ustilaginomycotina</taxon>
        <taxon>Exobasidiomycetes</taxon>
        <taxon>Exobasidiales</taxon>
        <taxon>Cryptobasidiaceae</taxon>
        <taxon>Acaromyces</taxon>
    </lineage>
</organism>
<name>A0A316YFS2_9BASI</name>
<dbReference type="EMBL" id="KZ819641">
    <property type="protein sequence ID" value="PWN86953.1"/>
    <property type="molecule type" value="Genomic_DNA"/>
</dbReference>
<evidence type="ECO:0008006" key="5">
    <source>
        <dbReference type="Google" id="ProtNLM"/>
    </source>
</evidence>
<dbReference type="OrthoDB" id="291792at2759"/>
<evidence type="ECO:0000313" key="3">
    <source>
        <dbReference type="EMBL" id="PWN86953.1"/>
    </source>
</evidence>
<protein>
    <recommendedName>
        <fullName evidence="5">Transmembrane protein 135 N-terminal domain-containing protein</fullName>
    </recommendedName>
</protein>
<feature type="transmembrane region" description="Helical" evidence="2">
    <location>
        <begin position="379"/>
        <end position="398"/>
    </location>
</feature>
<feature type="region of interest" description="Disordered" evidence="1">
    <location>
        <begin position="154"/>
        <end position="190"/>
    </location>
</feature>
<keyword evidence="4" id="KW-1185">Reference proteome</keyword>
<dbReference type="InParanoid" id="A0A316YFS2"/>
<dbReference type="InterPro" id="IPR026749">
    <property type="entry name" value="Tmem135"/>
</dbReference>
<evidence type="ECO:0000256" key="2">
    <source>
        <dbReference type="SAM" id="Phobius"/>
    </source>
</evidence>
<dbReference type="Proteomes" id="UP000245768">
    <property type="component" value="Unassembled WGS sequence"/>
</dbReference>
<accession>A0A316YFS2</accession>
<dbReference type="RefSeq" id="XP_025374151.1">
    <property type="nucleotide sequence ID" value="XM_025525349.1"/>
</dbReference>
<dbReference type="GeneID" id="37047265"/>
<dbReference type="PANTHER" id="PTHR12459:SF6">
    <property type="entry name" value="GB|AAD46013.1"/>
    <property type="match status" value="1"/>
</dbReference>
<keyword evidence="2" id="KW-1133">Transmembrane helix</keyword>
<proteinExistence type="predicted"/>
<evidence type="ECO:0000256" key="1">
    <source>
        <dbReference type="SAM" id="MobiDB-lite"/>
    </source>
</evidence>
<keyword evidence="2" id="KW-0812">Transmembrane</keyword>
<reference evidence="3 4" key="1">
    <citation type="journal article" date="2018" name="Mol. Biol. Evol.">
        <title>Broad Genomic Sampling Reveals a Smut Pathogenic Ancestry of the Fungal Clade Ustilaginomycotina.</title>
        <authorList>
            <person name="Kijpornyongpan T."/>
            <person name="Mondo S.J."/>
            <person name="Barry K."/>
            <person name="Sandor L."/>
            <person name="Lee J."/>
            <person name="Lipzen A."/>
            <person name="Pangilinan J."/>
            <person name="LaButti K."/>
            <person name="Hainaut M."/>
            <person name="Henrissat B."/>
            <person name="Grigoriev I.V."/>
            <person name="Spatafora J.W."/>
            <person name="Aime M.C."/>
        </authorList>
    </citation>
    <scope>NUCLEOTIDE SEQUENCE [LARGE SCALE GENOMIC DNA]</scope>
    <source>
        <strain evidence="3 4">MCA 4198</strain>
    </source>
</reference>
<keyword evidence="2" id="KW-0472">Membrane</keyword>
<dbReference type="PANTHER" id="PTHR12459">
    <property type="entry name" value="TRANSMEMBRANE PROTEIN 135-RELATED"/>
    <property type="match status" value="1"/>
</dbReference>
<sequence>MDAARGEAVLRRLPDVVWKPRSESRSSSASSCASSVASLGPARGKGAEWLLPWLELVLDGLRAGARSFGSAAAFNGGLALLLKLLHAFKRRRLDSLTSYLKAIVGVENVRFAAMVSLWSFLYRITHGSLQLSRAGPSPSAPLLHRPSWPLTPAMSVTTSSSSSSSGSTSSGSSSSSSSSGSASNGSAMTSAASSPATTIITLSDETGDADKDPQERWYDGYVAGAVSGLAIAVETRANRVSMAQQVMVRGLQGSLHGLAIPHAAVLVFGLACGQIMYASLNRPETLSPSYVAWVRNAAHASPASMRVHGAVRRGEPIDIERVAKMLLKGGSVTPRNASTIQRWLTADDRRGTIPCAVWHPWSDSHAREAVKRFFVVTRWVWPVYLTLTMLPTVTLRFASLKRAPLKGLLLALFASVRSSCFLGAFVFIFQALHCVQNALGMHSTKADWLIGFATCLSLLVDDARRRVELAVYVAPRGAQSAWAVARQKRWLPHVPAGEVLLASAGLSLIMGTYTNHPDHLAGVVRRIVSRLID</sequence>
<feature type="compositionally biased region" description="Low complexity" evidence="1">
    <location>
        <begin position="155"/>
        <end position="190"/>
    </location>
</feature>